<proteinExistence type="predicted"/>
<dbReference type="OrthoDB" id="6751969at2759"/>
<name>A0A834HRD3_RHYFE</name>
<keyword evidence="1" id="KW-0732">Signal</keyword>
<feature type="signal peptide" evidence="1">
    <location>
        <begin position="1"/>
        <end position="16"/>
    </location>
</feature>
<evidence type="ECO:0000313" key="3">
    <source>
        <dbReference type="Proteomes" id="UP000625711"/>
    </source>
</evidence>
<gene>
    <name evidence="2" type="ORF">GWI33_020376</name>
</gene>
<protein>
    <submittedName>
        <fullName evidence="2">Uncharacterized protein</fullName>
    </submittedName>
</protein>
<dbReference type="Proteomes" id="UP000625711">
    <property type="component" value="Unassembled WGS sequence"/>
</dbReference>
<sequence>MKVLIVLSAILAISFAVPILVQNEEGQILELTPVLSRERREAQLFGGGGFKHRNGGGTIGIRNPNGSGGQFSYGHQKGIGQSFSADAMVPVWSKKSKYGESTVNVGGGASYWKGLGGNQFTDKRVGINFNHRF</sequence>
<keyword evidence="3" id="KW-1185">Reference proteome</keyword>
<dbReference type="EMBL" id="JAACXV010014549">
    <property type="protein sequence ID" value="KAF7266348.1"/>
    <property type="molecule type" value="Genomic_DNA"/>
</dbReference>
<organism evidence="2 3">
    <name type="scientific">Rhynchophorus ferrugineus</name>
    <name type="common">Red palm weevil</name>
    <name type="synonym">Curculio ferrugineus</name>
    <dbReference type="NCBI Taxonomy" id="354439"/>
    <lineage>
        <taxon>Eukaryota</taxon>
        <taxon>Metazoa</taxon>
        <taxon>Ecdysozoa</taxon>
        <taxon>Arthropoda</taxon>
        <taxon>Hexapoda</taxon>
        <taxon>Insecta</taxon>
        <taxon>Pterygota</taxon>
        <taxon>Neoptera</taxon>
        <taxon>Endopterygota</taxon>
        <taxon>Coleoptera</taxon>
        <taxon>Polyphaga</taxon>
        <taxon>Cucujiformia</taxon>
        <taxon>Curculionidae</taxon>
        <taxon>Dryophthorinae</taxon>
        <taxon>Rhynchophorus</taxon>
    </lineage>
</organism>
<dbReference type="AlphaFoldDB" id="A0A834HRD3"/>
<comment type="caution">
    <text evidence="2">The sequence shown here is derived from an EMBL/GenBank/DDBJ whole genome shotgun (WGS) entry which is preliminary data.</text>
</comment>
<accession>A0A834HRD3</accession>
<evidence type="ECO:0000313" key="2">
    <source>
        <dbReference type="EMBL" id="KAF7266348.1"/>
    </source>
</evidence>
<reference evidence="2" key="1">
    <citation type="submission" date="2020-08" db="EMBL/GenBank/DDBJ databases">
        <title>Genome sequencing and assembly of the red palm weevil Rhynchophorus ferrugineus.</title>
        <authorList>
            <person name="Dias G.B."/>
            <person name="Bergman C.M."/>
            <person name="Manee M."/>
        </authorList>
    </citation>
    <scope>NUCLEOTIDE SEQUENCE</scope>
    <source>
        <strain evidence="2">AA-2017</strain>
        <tissue evidence="2">Whole larva</tissue>
    </source>
</reference>
<evidence type="ECO:0000256" key="1">
    <source>
        <dbReference type="SAM" id="SignalP"/>
    </source>
</evidence>
<feature type="chain" id="PRO_5033036789" evidence="1">
    <location>
        <begin position="17"/>
        <end position="133"/>
    </location>
</feature>